<feature type="region of interest" description="Disordered" evidence="1">
    <location>
        <begin position="119"/>
        <end position="154"/>
    </location>
</feature>
<reference evidence="3" key="2">
    <citation type="journal article" date="2024" name="Environ. Microbiol.">
        <title>Genome analysis and description of Tunturibacter gen. nov. expands the diversity of Terriglobia in tundra soils.</title>
        <authorList>
            <person name="Messyasz A."/>
            <person name="Mannisto M.K."/>
            <person name="Kerkhof L.J."/>
            <person name="Haggblom M.M."/>
        </authorList>
    </citation>
    <scope>NUCLEOTIDE SEQUENCE</scope>
    <source>
        <strain evidence="3">M8UP23</strain>
    </source>
</reference>
<evidence type="ECO:0000259" key="2">
    <source>
        <dbReference type="SMART" id="SM01321"/>
    </source>
</evidence>
<dbReference type="AlphaFoldDB" id="A0AAU7ZDJ6"/>
<evidence type="ECO:0000313" key="3">
    <source>
        <dbReference type="EMBL" id="XCB27058.1"/>
    </source>
</evidence>
<dbReference type="PANTHER" id="PTHR36966">
    <property type="entry name" value="REP-ASSOCIATED TYROSINE TRANSPOSASE"/>
    <property type="match status" value="1"/>
</dbReference>
<gene>
    <name evidence="3" type="ORF">RBB75_01740</name>
</gene>
<dbReference type="EMBL" id="CP132932">
    <property type="protein sequence ID" value="XCB27058.1"/>
    <property type="molecule type" value="Genomic_DNA"/>
</dbReference>
<evidence type="ECO:0000256" key="1">
    <source>
        <dbReference type="SAM" id="MobiDB-lite"/>
    </source>
</evidence>
<dbReference type="InterPro" id="IPR036515">
    <property type="entry name" value="Transposase_17_sf"/>
</dbReference>
<dbReference type="GO" id="GO:0006313">
    <property type="term" value="P:DNA transposition"/>
    <property type="evidence" value="ECO:0007669"/>
    <property type="project" value="InterPro"/>
</dbReference>
<dbReference type="SUPFAM" id="SSF143422">
    <property type="entry name" value="Transposase IS200-like"/>
    <property type="match status" value="1"/>
</dbReference>
<feature type="domain" description="Transposase IS200-like" evidence="2">
    <location>
        <begin position="9"/>
        <end position="115"/>
    </location>
</feature>
<accession>A0AAU7ZDJ6</accession>
<dbReference type="Pfam" id="PF01797">
    <property type="entry name" value="Y1_Tnp"/>
    <property type="match status" value="1"/>
</dbReference>
<dbReference type="InterPro" id="IPR052715">
    <property type="entry name" value="RAYT_transposase"/>
</dbReference>
<protein>
    <submittedName>
        <fullName evidence="3">Transposase</fullName>
    </submittedName>
</protein>
<dbReference type="InterPro" id="IPR002686">
    <property type="entry name" value="Transposase_17"/>
</dbReference>
<proteinExistence type="predicted"/>
<dbReference type="PANTHER" id="PTHR36966:SF1">
    <property type="entry name" value="REP-ASSOCIATED TYROSINE TRANSPOSASE"/>
    <property type="match status" value="1"/>
</dbReference>
<dbReference type="GO" id="GO:0004803">
    <property type="term" value="F:transposase activity"/>
    <property type="evidence" value="ECO:0007669"/>
    <property type="project" value="InterPro"/>
</dbReference>
<dbReference type="KEGG" id="temp:RBB75_01740"/>
<name>A0AAU7ZDJ6_9BACT</name>
<dbReference type="RefSeq" id="WP_353069329.1">
    <property type="nucleotide sequence ID" value="NZ_CP132932.1"/>
</dbReference>
<reference evidence="3" key="1">
    <citation type="submission" date="2023-08" db="EMBL/GenBank/DDBJ databases">
        <authorList>
            <person name="Messyasz A."/>
            <person name="Mannisto M.K."/>
            <person name="Kerkhof L.J."/>
            <person name="Haggblom M."/>
        </authorList>
    </citation>
    <scope>NUCLEOTIDE SEQUENCE</scope>
    <source>
        <strain evidence="3">M8UP23</strain>
    </source>
</reference>
<dbReference type="Gene3D" id="3.30.70.1290">
    <property type="entry name" value="Transposase IS200-like"/>
    <property type="match status" value="1"/>
</dbReference>
<organism evidence="3">
    <name type="scientific">Tunturiibacter empetritectus</name>
    <dbReference type="NCBI Taxonomy" id="3069691"/>
    <lineage>
        <taxon>Bacteria</taxon>
        <taxon>Pseudomonadati</taxon>
        <taxon>Acidobacteriota</taxon>
        <taxon>Terriglobia</taxon>
        <taxon>Terriglobales</taxon>
        <taxon>Acidobacteriaceae</taxon>
        <taxon>Tunturiibacter</taxon>
    </lineage>
</organism>
<sequence length="154" mass="17440">MAIPPRTSRPGTYFITSATHNRRRLFQVDRHAQLFLDTIQHYRAKGHYKLHAFVIMPDHIHLLLTPQTISLERAVGLIKGGFSHRLSSSQPIWQRSFTEPTSTKIPCAPTLYLAQKFTPGLRRPASPPTKPTKKPCQAPKSPNPAPIQQNRVAY</sequence>
<dbReference type="SMART" id="SM01321">
    <property type="entry name" value="Y1_Tnp"/>
    <property type="match status" value="1"/>
</dbReference>
<dbReference type="GO" id="GO:0043565">
    <property type="term" value="F:sequence-specific DNA binding"/>
    <property type="evidence" value="ECO:0007669"/>
    <property type="project" value="TreeGrafter"/>
</dbReference>